<dbReference type="HOGENOM" id="CLU_1390622_0_0_1"/>
<proteinExistence type="predicted"/>
<dbReference type="OrthoDB" id="2954591at2759"/>
<keyword evidence="3" id="KW-1185">Reference proteome</keyword>
<accession>A0A0C3GV31</accession>
<evidence type="ECO:0000313" key="3">
    <source>
        <dbReference type="Proteomes" id="UP000054321"/>
    </source>
</evidence>
<keyword evidence="1" id="KW-0732">Signal</keyword>
<evidence type="ECO:0000256" key="1">
    <source>
        <dbReference type="SAM" id="SignalP"/>
    </source>
</evidence>
<dbReference type="EMBL" id="KN832891">
    <property type="protein sequence ID" value="KIM94146.1"/>
    <property type="molecule type" value="Genomic_DNA"/>
</dbReference>
<feature type="chain" id="PRO_5002164729" evidence="1">
    <location>
        <begin position="22"/>
        <end position="196"/>
    </location>
</feature>
<dbReference type="InParanoid" id="A0A0C3GV31"/>
<evidence type="ECO:0000313" key="2">
    <source>
        <dbReference type="EMBL" id="KIM94146.1"/>
    </source>
</evidence>
<sequence length="196" mass="21149">MKTVLPFSLFIISYLTRQAQAVVVSDCHLYPGAVASDCLTLIGNHFNNDTSFGADSNVILTLGGCSIVTKATAGGNVQTNYDTVVRGALTTIGACAFHDVGSISGAYTSDDGVKTCYLYPGQYGGRMLMIAPLIRFGTDALPVAELTGMPIRYWLFETSVQHAAYEFRTLGSRDSIQFDVVFYPLTSYLKKCIALP</sequence>
<gene>
    <name evidence="2" type="ORF">OIDMADRAFT_60979</name>
</gene>
<dbReference type="AlphaFoldDB" id="A0A0C3GV31"/>
<protein>
    <submittedName>
        <fullName evidence="2">Uncharacterized protein</fullName>
    </submittedName>
</protein>
<dbReference type="Proteomes" id="UP000054321">
    <property type="component" value="Unassembled WGS sequence"/>
</dbReference>
<name>A0A0C3GV31_OIDMZ</name>
<feature type="signal peptide" evidence="1">
    <location>
        <begin position="1"/>
        <end position="21"/>
    </location>
</feature>
<reference evidence="2 3" key="1">
    <citation type="submission" date="2014-04" db="EMBL/GenBank/DDBJ databases">
        <authorList>
            <consortium name="DOE Joint Genome Institute"/>
            <person name="Kuo A."/>
            <person name="Martino E."/>
            <person name="Perotto S."/>
            <person name="Kohler A."/>
            <person name="Nagy L.G."/>
            <person name="Floudas D."/>
            <person name="Copeland A."/>
            <person name="Barry K.W."/>
            <person name="Cichocki N."/>
            <person name="Veneault-Fourrey C."/>
            <person name="LaButti K."/>
            <person name="Lindquist E.A."/>
            <person name="Lipzen A."/>
            <person name="Lundell T."/>
            <person name="Morin E."/>
            <person name="Murat C."/>
            <person name="Sun H."/>
            <person name="Tunlid A."/>
            <person name="Henrissat B."/>
            <person name="Grigoriev I.V."/>
            <person name="Hibbett D.S."/>
            <person name="Martin F."/>
            <person name="Nordberg H.P."/>
            <person name="Cantor M.N."/>
            <person name="Hua S.X."/>
        </authorList>
    </citation>
    <scope>NUCLEOTIDE SEQUENCE [LARGE SCALE GENOMIC DNA]</scope>
    <source>
        <strain evidence="2 3">Zn</strain>
    </source>
</reference>
<organism evidence="2 3">
    <name type="scientific">Oidiodendron maius (strain Zn)</name>
    <dbReference type="NCBI Taxonomy" id="913774"/>
    <lineage>
        <taxon>Eukaryota</taxon>
        <taxon>Fungi</taxon>
        <taxon>Dikarya</taxon>
        <taxon>Ascomycota</taxon>
        <taxon>Pezizomycotina</taxon>
        <taxon>Leotiomycetes</taxon>
        <taxon>Leotiomycetes incertae sedis</taxon>
        <taxon>Myxotrichaceae</taxon>
        <taxon>Oidiodendron</taxon>
    </lineage>
</organism>
<reference evidence="3" key="2">
    <citation type="submission" date="2015-01" db="EMBL/GenBank/DDBJ databases">
        <title>Evolutionary Origins and Diversification of the Mycorrhizal Mutualists.</title>
        <authorList>
            <consortium name="DOE Joint Genome Institute"/>
            <consortium name="Mycorrhizal Genomics Consortium"/>
            <person name="Kohler A."/>
            <person name="Kuo A."/>
            <person name="Nagy L.G."/>
            <person name="Floudas D."/>
            <person name="Copeland A."/>
            <person name="Barry K.W."/>
            <person name="Cichocki N."/>
            <person name="Veneault-Fourrey C."/>
            <person name="LaButti K."/>
            <person name="Lindquist E.A."/>
            <person name="Lipzen A."/>
            <person name="Lundell T."/>
            <person name="Morin E."/>
            <person name="Murat C."/>
            <person name="Riley R."/>
            <person name="Ohm R."/>
            <person name="Sun H."/>
            <person name="Tunlid A."/>
            <person name="Henrissat B."/>
            <person name="Grigoriev I.V."/>
            <person name="Hibbett D.S."/>
            <person name="Martin F."/>
        </authorList>
    </citation>
    <scope>NUCLEOTIDE SEQUENCE [LARGE SCALE GENOMIC DNA]</scope>
    <source>
        <strain evidence="3">Zn</strain>
    </source>
</reference>